<dbReference type="InterPro" id="IPR013986">
    <property type="entry name" value="DExx_box_DNA_helicase_dom_sf"/>
</dbReference>
<evidence type="ECO:0000256" key="5">
    <source>
        <dbReference type="ARBA" id="ARBA00022840"/>
    </source>
</evidence>
<dbReference type="EC" id="5.6.2.4" evidence="9"/>
<feature type="domain" description="UvrD-like helicase C-terminal" evidence="14">
    <location>
        <begin position="278"/>
        <end position="547"/>
    </location>
</feature>
<evidence type="ECO:0000259" key="13">
    <source>
        <dbReference type="PROSITE" id="PS51198"/>
    </source>
</evidence>
<evidence type="ECO:0000256" key="8">
    <source>
        <dbReference type="ARBA" id="ARBA00034617"/>
    </source>
</evidence>
<keyword evidence="2 12" id="KW-0547">Nucleotide-binding</keyword>
<evidence type="ECO:0000256" key="7">
    <source>
        <dbReference type="ARBA" id="ARBA00023235"/>
    </source>
</evidence>
<dbReference type="InterPro" id="IPR000212">
    <property type="entry name" value="DNA_helicase_UvrD/REP"/>
</dbReference>
<evidence type="ECO:0000256" key="6">
    <source>
        <dbReference type="ARBA" id="ARBA00023125"/>
    </source>
</evidence>
<dbReference type="Proteomes" id="UP000663722">
    <property type="component" value="Chromosome"/>
</dbReference>
<keyword evidence="3 12" id="KW-0378">Hydrolase</keyword>
<organism evidence="15 16">
    <name type="scientific">Desulfonema magnum</name>
    <dbReference type="NCBI Taxonomy" id="45655"/>
    <lineage>
        <taxon>Bacteria</taxon>
        <taxon>Pseudomonadati</taxon>
        <taxon>Thermodesulfobacteriota</taxon>
        <taxon>Desulfobacteria</taxon>
        <taxon>Desulfobacterales</taxon>
        <taxon>Desulfococcaceae</taxon>
        <taxon>Desulfonema</taxon>
    </lineage>
</organism>
<evidence type="ECO:0000256" key="4">
    <source>
        <dbReference type="ARBA" id="ARBA00022806"/>
    </source>
</evidence>
<dbReference type="Pfam" id="PF13361">
    <property type="entry name" value="UvrD_C"/>
    <property type="match status" value="1"/>
</dbReference>
<evidence type="ECO:0000256" key="9">
    <source>
        <dbReference type="ARBA" id="ARBA00034808"/>
    </source>
</evidence>
<dbReference type="Gene3D" id="1.10.486.10">
    <property type="entry name" value="PCRA, domain 4"/>
    <property type="match status" value="1"/>
</dbReference>
<comment type="similarity">
    <text evidence="1">Belongs to the helicase family. UvrD subfamily.</text>
</comment>
<evidence type="ECO:0000256" key="10">
    <source>
        <dbReference type="ARBA" id="ARBA00034923"/>
    </source>
</evidence>
<dbReference type="PROSITE" id="PS51198">
    <property type="entry name" value="UVRD_HELICASE_ATP_BIND"/>
    <property type="match status" value="1"/>
</dbReference>
<gene>
    <name evidence="15" type="ORF">dnm_023670</name>
</gene>
<proteinExistence type="inferred from homology"/>
<name>A0A975BIK4_9BACT</name>
<evidence type="ECO:0000313" key="15">
    <source>
        <dbReference type="EMBL" id="QTA86344.1"/>
    </source>
</evidence>
<evidence type="ECO:0000259" key="14">
    <source>
        <dbReference type="PROSITE" id="PS51217"/>
    </source>
</evidence>
<accession>A0A975BIK4</accession>
<dbReference type="GO" id="GO:0005524">
    <property type="term" value="F:ATP binding"/>
    <property type="evidence" value="ECO:0007669"/>
    <property type="project" value="UniProtKB-UniRule"/>
</dbReference>
<evidence type="ECO:0000256" key="1">
    <source>
        <dbReference type="ARBA" id="ARBA00009922"/>
    </source>
</evidence>
<dbReference type="Gene3D" id="3.40.50.300">
    <property type="entry name" value="P-loop containing nucleotide triphosphate hydrolases"/>
    <property type="match status" value="2"/>
</dbReference>
<dbReference type="InterPro" id="IPR014017">
    <property type="entry name" value="DNA_helicase_UvrD-like_C"/>
</dbReference>
<dbReference type="InterPro" id="IPR014016">
    <property type="entry name" value="UvrD-like_ATP-bd"/>
</dbReference>
<sequence length="621" mass="72122">MKLSSVQKQAIEFNGAPTLVVSGAGSGKTTVLTNKVVSLIRNGYDSKRILAITFTNKAADEMKSRLVELTGLPLNQFPWVRTFHSAAFRILRQHCPLLGYKIPLQIYATYQQEKTMKEIIAEMNYDKKYVGAVTAHISKAKNSGNPTAYFDRKPRVSHNILLAEVFNVYEKRLYSANAVDFDNILLKTRDLLRDHKDVRESYQNLFQYVLCDEFQDTNPLQALLTDLWVKNGNLFCVGDDWQSIYRFRGSDIDQFLSFPKKYKNAKIFRLEQNYRSANEIVQTANELIGHNTHKMEKKCFSEKHGGIVKLHKFSDEETEARWVGRKIISLCDMGIPSERIAVLYRTKFCSLSFEKAFRFLEIPYQMMGSKGFFERKEILDMNSYLKASVFQKDNVSFERIINLPKRGIGEKTIRKIADIRTDGMSLQDAVRKVLSERVMSKKIHNALSQLIEALDEIREKKPDDAIREILSRFNYMDYLEKYSKSNSTDFISRKENMDELLHSASKKQTILEFLEEADLIQEDKDDDDDDQSEKPGVKLSTIHASKGLEYYVVFVVGCEEDLFPHWRSKNSDIELEEERRLMYVAITRAEKYLFISCAAYRRGESNRKSRFWYEIEDSLTI</sequence>
<dbReference type="GO" id="GO:0016787">
    <property type="term" value="F:hydrolase activity"/>
    <property type="evidence" value="ECO:0007669"/>
    <property type="project" value="UniProtKB-UniRule"/>
</dbReference>
<dbReference type="CDD" id="cd17932">
    <property type="entry name" value="DEXQc_UvrD"/>
    <property type="match status" value="1"/>
</dbReference>
<keyword evidence="6" id="KW-0238">DNA-binding</keyword>
<dbReference type="KEGG" id="dmm:dnm_023670"/>
<dbReference type="PROSITE" id="PS51217">
    <property type="entry name" value="UVRD_HELICASE_CTER"/>
    <property type="match status" value="1"/>
</dbReference>
<keyword evidence="16" id="KW-1185">Reference proteome</keyword>
<evidence type="ECO:0000313" key="16">
    <source>
        <dbReference type="Proteomes" id="UP000663722"/>
    </source>
</evidence>
<evidence type="ECO:0000256" key="11">
    <source>
        <dbReference type="ARBA" id="ARBA00048988"/>
    </source>
</evidence>
<keyword evidence="7" id="KW-0413">Isomerase</keyword>
<dbReference type="SUPFAM" id="SSF52540">
    <property type="entry name" value="P-loop containing nucleoside triphosphate hydrolases"/>
    <property type="match status" value="1"/>
</dbReference>
<dbReference type="AlphaFoldDB" id="A0A975BIK4"/>
<dbReference type="GO" id="GO:0005829">
    <property type="term" value="C:cytosol"/>
    <property type="evidence" value="ECO:0007669"/>
    <property type="project" value="TreeGrafter"/>
</dbReference>
<evidence type="ECO:0000256" key="12">
    <source>
        <dbReference type="PROSITE-ProRule" id="PRU00560"/>
    </source>
</evidence>
<feature type="domain" description="UvrD-like helicase ATP-binding" evidence="13">
    <location>
        <begin position="1"/>
        <end position="277"/>
    </location>
</feature>
<dbReference type="PANTHER" id="PTHR11070:SF2">
    <property type="entry name" value="ATP-DEPENDENT DNA HELICASE SRS2"/>
    <property type="match status" value="1"/>
</dbReference>
<comment type="catalytic activity">
    <reaction evidence="11">
        <text>ATP + H2O = ADP + phosphate + H(+)</text>
        <dbReference type="Rhea" id="RHEA:13065"/>
        <dbReference type="ChEBI" id="CHEBI:15377"/>
        <dbReference type="ChEBI" id="CHEBI:15378"/>
        <dbReference type="ChEBI" id="CHEBI:30616"/>
        <dbReference type="ChEBI" id="CHEBI:43474"/>
        <dbReference type="ChEBI" id="CHEBI:456216"/>
        <dbReference type="EC" id="5.6.2.4"/>
    </reaction>
</comment>
<keyword evidence="4 12" id="KW-0347">Helicase</keyword>
<dbReference type="GO" id="GO:0003677">
    <property type="term" value="F:DNA binding"/>
    <property type="evidence" value="ECO:0007669"/>
    <property type="project" value="UniProtKB-KW"/>
</dbReference>
<dbReference type="GO" id="GO:0043138">
    <property type="term" value="F:3'-5' DNA helicase activity"/>
    <property type="evidence" value="ECO:0007669"/>
    <property type="project" value="UniProtKB-EC"/>
</dbReference>
<dbReference type="Pfam" id="PF00580">
    <property type="entry name" value="UvrD-helicase"/>
    <property type="match status" value="1"/>
</dbReference>
<dbReference type="CDD" id="cd18807">
    <property type="entry name" value="SF1_C_UvrD"/>
    <property type="match status" value="1"/>
</dbReference>
<evidence type="ECO:0000256" key="3">
    <source>
        <dbReference type="ARBA" id="ARBA00022801"/>
    </source>
</evidence>
<dbReference type="GO" id="GO:0000725">
    <property type="term" value="P:recombinational repair"/>
    <property type="evidence" value="ECO:0007669"/>
    <property type="project" value="TreeGrafter"/>
</dbReference>
<dbReference type="RefSeq" id="WP_207682019.1">
    <property type="nucleotide sequence ID" value="NZ_CP061800.1"/>
</dbReference>
<dbReference type="Gene3D" id="1.10.10.160">
    <property type="match status" value="1"/>
</dbReference>
<protein>
    <recommendedName>
        <fullName evidence="9">DNA 3'-5' helicase</fullName>
        <ecNumber evidence="9">5.6.2.4</ecNumber>
    </recommendedName>
    <alternativeName>
        <fullName evidence="10">DNA 3'-5' helicase II</fullName>
    </alternativeName>
</protein>
<reference evidence="15" key="1">
    <citation type="journal article" date="2021" name="Microb. Physiol.">
        <title>Proteogenomic Insights into the Physiology of Marine, Sulfate-Reducing, Filamentous Desulfonema limicola and Desulfonema magnum.</title>
        <authorList>
            <person name="Schnaars V."/>
            <person name="Wohlbrand L."/>
            <person name="Scheve S."/>
            <person name="Hinrichs C."/>
            <person name="Reinhardt R."/>
            <person name="Rabus R."/>
        </authorList>
    </citation>
    <scope>NUCLEOTIDE SEQUENCE</scope>
    <source>
        <strain evidence="15">4be13</strain>
    </source>
</reference>
<dbReference type="EMBL" id="CP061800">
    <property type="protein sequence ID" value="QTA86344.1"/>
    <property type="molecule type" value="Genomic_DNA"/>
</dbReference>
<dbReference type="PANTHER" id="PTHR11070">
    <property type="entry name" value="UVRD / RECB / PCRA DNA HELICASE FAMILY MEMBER"/>
    <property type="match status" value="1"/>
</dbReference>
<comment type="catalytic activity">
    <reaction evidence="8">
        <text>Couples ATP hydrolysis with the unwinding of duplex DNA by translocating in the 3'-5' direction.</text>
        <dbReference type="EC" id="5.6.2.4"/>
    </reaction>
</comment>
<keyword evidence="5 12" id="KW-0067">ATP-binding</keyword>
<dbReference type="InterPro" id="IPR027417">
    <property type="entry name" value="P-loop_NTPase"/>
</dbReference>
<feature type="binding site" evidence="12">
    <location>
        <begin position="22"/>
        <end position="29"/>
    </location>
    <ligand>
        <name>ATP</name>
        <dbReference type="ChEBI" id="CHEBI:30616"/>
    </ligand>
</feature>
<evidence type="ECO:0000256" key="2">
    <source>
        <dbReference type="ARBA" id="ARBA00022741"/>
    </source>
</evidence>